<dbReference type="EMBL" id="PDUG01000002">
    <property type="protein sequence ID" value="PIC44880.1"/>
    <property type="molecule type" value="Genomic_DNA"/>
</dbReference>
<dbReference type="Proteomes" id="UP000230233">
    <property type="component" value="Chromosome II"/>
</dbReference>
<keyword evidence="2" id="KW-1185">Reference proteome</keyword>
<sequence>MEMNPYQYLFIPTRLQELLVEDERESELLICVARYDGSRGVAENFWTCSEIYRITYSDGKHLDNSIELETTSLGSMNKFSFLE</sequence>
<proteinExistence type="predicted"/>
<organism evidence="1 2">
    <name type="scientific">Caenorhabditis nigoni</name>
    <dbReference type="NCBI Taxonomy" id="1611254"/>
    <lineage>
        <taxon>Eukaryota</taxon>
        <taxon>Metazoa</taxon>
        <taxon>Ecdysozoa</taxon>
        <taxon>Nematoda</taxon>
        <taxon>Chromadorea</taxon>
        <taxon>Rhabditida</taxon>
        <taxon>Rhabditina</taxon>
        <taxon>Rhabditomorpha</taxon>
        <taxon>Rhabditoidea</taxon>
        <taxon>Rhabditidae</taxon>
        <taxon>Peloderinae</taxon>
        <taxon>Caenorhabditis</taxon>
    </lineage>
</organism>
<evidence type="ECO:0000313" key="1">
    <source>
        <dbReference type="EMBL" id="PIC44880.1"/>
    </source>
</evidence>
<name>A0A2G5UZF5_9PELO</name>
<protein>
    <submittedName>
        <fullName evidence="1">Uncharacterized protein</fullName>
    </submittedName>
</protein>
<dbReference type="AlphaFoldDB" id="A0A2G5UZF5"/>
<comment type="caution">
    <text evidence="1">The sequence shown here is derived from an EMBL/GenBank/DDBJ whole genome shotgun (WGS) entry which is preliminary data.</text>
</comment>
<accession>A0A2G5UZF5</accession>
<gene>
    <name evidence="1" type="primary">Cnig_chr_II.g5095</name>
    <name evidence="1" type="ORF">B9Z55_005095</name>
</gene>
<evidence type="ECO:0000313" key="2">
    <source>
        <dbReference type="Proteomes" id="UP000230233"/>
    </source>
</evidence>
<reference evidence="2" key="1">
    <citation type="submission" date="2017-10" db="EMBL/GenBank/DDBJ databases">
        <title>Rapid genome shrinkage in a self-fertile nematode reveals novel sperm competition proteins.</title>
        <authorList>
            <person name="Yin D."/>
            <person name="Schwarz E.M."/>
            <person name="Thomas C.G."/>
            <person name="Felde R.L."/>
            <person name="Korf I.F."/>
            <person name="Cutter A.D."/>
            <person name="Schartner C.M."/>
            <person name="Ralston E.J."/>
            <person name="Meyer B.J."/>
            <person name="Haag E.S."/>
        </authorList>
    </citation>
    <scope>NUCLEOTIDE SEQUENCE [LARGE SCALE GENOMIC DNA]</scope>
    <source>
        <strain evidence="2">JU1422</strain>
    </source>
</reference>